<reference evidence="8 9" key="1">
    <citation type="journal article" date="2007" name="Science">
        <title>The Chlamydomonas genome reveals the evolution of key animal and plant functions.</title>
        <authorList>
            <person name="Merchant S.S."/>
            <person name="Prochnik S.E."/>
            <person name="Vallon O."/>
            <person name="Harris E.H."/>
            <person name="Karpowicz S.J."/>
            <person name="Witman G.B."/>
            <person name="Terry A."/>
            <person name="Salamov A."/>
            <person name="Fritz-Laylin L.K."/>
            <person name="Marechal-Drouard L."/>
            <person name="Marshall W.F."/>
            <person name="Qu L.H."/>
            <person name="Nelson D.R."/>
            <person name="Sanderfoot A.A."/>
            <person name="Spalding M.H."/>
            <person name="Kapitonov V.V."/>
            <person name="Ren Q."/>
            <person name="Ferris P."/>
            <person name="Lindquist E."/>
            <person name="Shapiro H."/>
            <person name="Lucas S.M."/>
            <person name="Grimwood J."/>
            <person name="Schmutz J."/>
            <person name="Cardol P."/>
            <person name="Cerutti H."/>
            <person name="Chanfreau G."/>
            <person name="Chen C.L."/>
            <person name="Cognat V."/>
            <person name="Croft M.T."/>
            <person name="Dent R."/>
            <person name="Dutcher S."/>
            <person name="Fernandez E."/>
            <person name="Fukuzawa H."/>
            <person name="Gonzalez-Ballester D."/>
            <person name="Gonzalez-Halphen D."/>
            <person name="Hallmann A."/>
            <person name="Hanikenne M."/>
            <person name="Hippler M."/>
            <person name="Inwood W."/>
            <person name="Jabbari K."/>
            <person name="Kalanon M."/>
            <person name="Kuras R."/>
            <person name="Lefebvre P.A."/>
            <person name="Lemaire S.D."/>
            <person name="Lobanov A.V."/>
            <person name="Lohr M."/>
            <person name="Manuell A."/>
            <person name="Meier I."/>
            <person name="Mets L."/>
            <person name="Mittag M."/>
            <person name="Mittelmeier T."/>
            <person name="Moroney J.V."/>
            <person name="Moseley J."/>
            <person name="Napoli C."/>
            <person name="Nedelcu A.M."/>
            <person name="Niyogi K."/>
            <person name="Novoselov S.V."/>
            <person name="Paulsen I.T."/>
            <person name="Pazour G."/>
            <person name="Purton S."/>
            <person name="Ral J.P."/>
            <person name="Riano-Pachon D.M."/>
            <person name="Riekhof W."/>
            <person name="Rymarquis L."/>
            <person name="Schroda M."/>
            <person name="Stern D."/>
            <person name="Umen J."/>
            <person name="Willows R."/>
            <person name="Wilson N."/>
            <person name="Zimmer S.L."/>
            <person name="Allmer J."/>
            <person name="Balk J."/>
            <person name="Bisova K."/>
            <person name="Chen C.J."/>
            <person name="Elias M."/>
            <person name="Gendler K."/>
            <person name="Hauser C."/>
            <person name="Lamb M.R."/>
            <person name="Ledford H."/>
            <person name="Long J.C."/>
            <person name="Minagawa J."/>
            <person name="Page M.D."/>
            <person name="Pan J."/>
            <person name="Pootakham W."/>
            <person name="Roje S."/>
            <person name="Rose A."/>
            <person name="Stahlberg E."/>
            <person name="Terauchi A.M."/>
            <person name="Yang P."/>
            <person name="Ball S."/>
            <person name="Bowler C."/>
            <person name="Dieckmann C.L."/>
            <person name="Gladyshev V.N."/>
            <person name="Green P."/>
            <person name="Jorgensen R."/>
            <person name="Mayfield S."/>
            <person name="Mueller-Roeber B."/>
            <person name="Rajamani S."/>
            <person name="Sayre R.T."/>
            <person name="Brokstein P."/>
            <person name="Dubchak I."/>
            <person name="Goodstein D."/>
            <person name="Hornick L."/>
            <person name="Huang Y.W."/>
            <person name="Jhaveri J."/>
            <person name="Luo Y."/>
            <person name="Martinez D."/>
            <person name="Ngau W.C."/>
            <person name="Otillar B."/>
            <person name="Poliakov A."/>
            <person name="Porter A."/>
            <person name="Szajkowski L."/>
            <person name="Werner G."/>
            <person name="Zhou K."/>
            <person name="Grigoriev I.V."/>
            <person name="Rokhsar D.S."/>
            <person name="Grossman A.R."/>
        </authorList>
    </citation>
    <scope>NUCLEOTIDE SEQUENCE [LARGE SCALE GENOMIC DNA]</scope>
    <source>
        <strain evidence="9">CC-503</strain>
    </source>
</reference>
<feature type="compositionally biased region" description="Basic and acidic residues" evidence="6">
    <location>
        <begin position="429"/>
        <end position="446"/>
    </location>
</feature>
<dbReference type="PROSITE" id="PS50006">
    <property type="entry name" value="FHA_DOMAIN"/>
    <property type="match status" value="1"/>
</dbReference>
<dbReference type="Pfam" id="PF00498">
    <property type="entry name" value="FHA"/>
    <property type="match status" value="1"/>
</dbReference>
<keyword evidence="2" id="KW-0227">DNA damage</keyword>
<keyword evidence="3" id="KW-0234">DNA repair</keyword>
<organism evidence="8 9">
    <name type="scientific">Chlamydomonas reinhardtii</name>
    <name type="common">Chlamydomonas smithii</name>
    <dbReference type="NCBI Taxonomy" id="3055"/>
    <lineage>
        <taxon>Eukaryota</taxon>
        <taxon>Viridiplantae</taxon>
        <taxon>Chlorophyta</taxon>
        <taxon>core chlorophytes</taxon>
        <taxon>Chlorophyceae</taxon>
        <taxon>CS clade</taxon>
        <taxon>Chlamydomonadales</taxon>
        <taxon>Chlamydomonadaceae</taxon>
        <taxon>Chlamydomonas</taxon>
    </lineage>
</organism>
<dbReference type="AlphaFoldDB" id="A0A2K3DYB5"/>
<dbReference type="OrthoDB" id="543003at2759"/>
<evidence type="ECO:0000256" key="3">
    <source>
        <dbReference type="ARBA" id="ARBA00023204"/>
    </source>
</evidence>
<accession>A0A2K3DYB5</accession>
<evidence type="ECO:0000313" key="8">
    <source>
        <dbReference type="EMBL" id="PNW85508.1"/>
    </source>
</evidence>
<dbReference type="CDD" id="cd22667">
    <property type="entry name" value="FHA_NBN"/>
    <property type="match status" value="1"/>
</dbReference>
<name>A0A2K3DYB5_CHLRE</name>
<dbReference type="InParanoid" id="A0A2K3DYB5"/>
<dbReference type="GeneID" id="5717511"/>
<feature type="region of interest" description="Disordered" evidence="6">
    <location>
        <begin position="620"/>
        <end position="653"/>
    </location>
</feature>
<feature type="compositionally biased region" description="Low complexity" evidence="6">
    <location>
        <begin position="365"/>
        <end position="382"/>
    </location>
</feature>
<dbReference type="GO" id="GO:0000724">
    <property type="term" value="P:double-strand break repair via homologous recombination"/>
    <property type="evidence" value="ECO:0000318"/>
    <property type="project" value="GO_Central"/>
</dbReference>
<evidence type="ECO:0000256" key="1">
    <source>
        <dbReference type="ARBA" id="ARBA00004123"/>
    </source>
</evidence>
<dbReference type="GO" id="GO:0007095">
    <property type="term" value="P:mitotic G2 DNA damage checkpoint signaling"/>
    <property type="evidence" value="ECO:0000318"/>
    <property type="project" value="GO_Central"/>
</dbReference>
<feature type="region of interest" description="Disordered" evidence="6">
    <location>
        <begin position="490"/>
        <end position="554"/>
    </location>
</feature>
<dbReference type="SUPFAM" id="SSF49879">
    <property type="entry name" value="SMAD/FHA domain"/>
    <property type="match status" value="1"/>
</dbReference>
<evidence type="ECO:0000256" key="4">
    <source>
        <dbReference type="ARBA" id="ARBA00023242"/>
    </source>
</evidence>
<proteinExistence type="inferred from homology"/>
<dbReference type="InterPro" id="IPR000253">
    <property type="entry name" value="FHA_dom"/>
</dbReference>
<protein>
    <recommendedName>
        <fullName evidence="7">FHA domain-containing protein</fullName>
    </recommendedName>
</protein>
<evidence type="ECO:0000256" key="6">
    <source>
        <dbReference type="SAM" id="MobiDB-lite"/>
    </source>
</evidence>
<dbReference type="SMART" id="SM00240">
    <property type="entry name" value="FHA"/>
    <property type="match status" value="1"/>
</dbReference>
<dbReference type="Gramene" id="PNW85508">
    <property type="protein sequence ID" value="PNW85508"/>
    <property type="gene ID" value="CHLRE_03g189850v5"/>
</dbReference>
<dbReference type="ExpressionAtlas" id="A0A2K3DYB5">
    <property type="expression patterns" value="baseline and differential"/>
</dbReference>
<dbReference type="STRING" id="3055.A0A2K3DYB5"/>
<feature type="compositionally biased region" description="Basic and acidic residues" evidence="6">
    <location>
        <begin position="702"/>
        <end position="716"/>
    </location>
</feature>
<comment type="similarity">
    <text evidence="5">Belongs to the Nibrin family.</text>
</comment>
<dbReference type="PANTHER" id="PTHR12162:SF0">
    <property type="entry name" value="NIBRIN"/>
    <property type="match status" value="1"/>
</dbReference>
<keyword evidence="4" id="KW-0539">Nucleus</keyword>
<feature type="domain" description="FHA" evidence="7">
    <location>
        <begin position="31"/>
        <end position="91"/>
    </location>
</feature>
<evidence type="ECO:0000259" key="7">
    <source>
        <dbReference type="PROSITE" id="PS50006"/>
    </source>
</evidence>
<keyword evidence="9" id="KW-1185">Reference proteome</keyword>
<evidence type="ECO:0000256" key="2">
    <source>
        <dbReference type="ARBA" id="ARBA00022763"/>
    </source>
</evidence>
<dbReference type="InterPro" id="IPR040227">
    <property type="entry name" value="Nibrin-rel"/>
</dbReference>
<feature type="region of interest" description="Disordered" evidence="6">
    <location>
        <begin position="702"/>
        <end position="735"/>
    </location>
</feature>
<dbReference type="GO" id="GO:0003684">
    <property type="term" value="F:damaged DNA binding"/>
    <property type="evidence" value="ECO:0000318"/>
    <property type="project" value="GO_Central"/>
</dbReference>
<gene>
    <name evidence="8" type="ORF">CHLRE_03g189850v5</name>
</gene>
<dbReference type="GO" id="GO:0030870">
    <property type="term" value="C:Mre11 complex"/>
    <property type="evidence" value="ECO:0000318"/>
    <property type="project" value="GO_Central"/>
</dbReference>
<evidence type="ECO:0000313" key="9">
    <source>
        <dbReference type="Proteomes" id="UP000006906"/>
    </source>
</evidence>
<dbReference type="RefSeq" id="XP_042926292.1">
    <property type="nucleotide sequence ID" value="XM_043061163.1"/>
</dbReference>
<evidence type="ECO:0000256" key="5">
    <source>
        <dbReference type="ARBA" id="ARBA00044757"/>
    </source>
</evidence>
<sequence>MVWCIEVELGGQVQADRYLLTGGPLPGPREVTVGRPPAKAAVRPDIVVKEPSVSKIHAILSVEHAVGEQQGPALVLKDQSRYGTSVNQEKVPSGGTKVLAPDVIVALAAKARLIVRQQPLVVAARLGGAALPEARAVLRRIGGRLVHALDAATTHVLHSPGEAAWPGLVHAAVRGGPALVSQDWLNEVADGGLFTNALPDAAPPTELVLGPGRRAMRLPQQPAAAAGAMLSGFTFGYSSAWQQSPGLAALIRECGGRVLATAGERSAATPVVTVADTADGGAAAGVDTQQLLLAILEGDSAALNELLSRATAASATARGAAAQPADDMDAEDLAADSDITQAAEEEDGAEDVDVVEQLPTGCQAQQAGLAAAEPAQAGGKPASIKTEDVGLKDVAPERPPPIMTADGWLVAARKSDAPSPGPQLLSNARADEAAAAHTIEHEDAPPAKRRRTLTNSSKAAAAAAAAAAAPGPSTASAAAPIAAPRAASAAAPAPAVRADSPGESPEPEADAGPWLTQHTQRGHGSGKSWPPLVKEEAGSTEKPQTGPVAAPAGRGRGAKAAAAAAAAAAADAAAGAASRMVKAEEAALPDVNDASAQTVLELDLFAPKAAAAATPTTIPGAGAGDGDGEEAAAAANRCGEGSEGGARDTEARRPGRLVNYKAFRKQTGQLPAAEVARQPLPVTLVDNFQREDAEAQAFLRQEEERAARKRAADEMFRTGGVGGGGGAKKPPRAKR</sequence>
<dbReference type="Gene3D" id="2.60.200.20">
    <property type="match status" value="1"/>
</dbReference>
<dbReference type="EMBL" id="CM008964">
    <property type="protein sequence ID" value="PNW85508.1"/>
    <property type="molecule type" value="Genomic_DNA"/>
</dbReference>
<feature type="region of interest" description="Disordered" evidence="6">
    <location>
        <begin position="365"/>
        <end position="457"/>
    </location>
</feature>
<dbReference type="PANTHER" id="PTHR12162">
    <property type="entry name" value="NIBRIN-RELATED"/>
    <property type="match status" value="1"/>
</dbReference>
<comment type="subcellular location">
    <subcellularLocation>
        <location evidence="1">Nucleus</location>
    </subcellularLocation>
</comment>
<dbReference type="Proteomes" id="UP000006906">
    <property type="component" value="Chromosome 3"/>
</dbReference>
<feature type="compositionally biased region" description="Basic and acidic residues" evidence="6">
    <location>
        <begin position="385"/>
        <end position="396"/>
    </location>
</feature>
<dbReference type="KEGG" id="cre:CHLRE_03g189850v5"/>
<dbReference type="InterPro" id="IPR008984">
    <property type="entry name" value="SMAD_FHA_dom_sf"/>
</dbReference>